<feature type="compositionally biased region" description="Low complexity" evidence="1">
    <location>
        <begin position="94"/>
        <end position="105"/>
    </location>
</feature>
<feature type="region of interest" description="Disordered" evidence="1">
    <location>
        <begin position="67"/>
        <end position="105"/>
    </location>
</feature>
<accession>A0A853JEN5</accession>
<protein>
    <submittedName>
        <fullName evidence="2">SDR family oxidoreductase</fullName>
    </submittedName>
</protein>
<dbReference type="Proteomes" id="UP000578091">
    <property type="component" value="Unassembled WGS sequence"/>
</dbReference>
<dbReference type="InterPro" id="IPR036291">
    <property type="entry name" value="NAD(P)-bd_dom_sf"/>
</dbReference>
<dbReference type="AlphaFoldDB" id="A0A853JEN5"/>
<organism evidence="2 3">
    <name type="scientific">Luteimonas salinisoli</name>
    <dbReference type="NCBI Taxonomy" id="2752307"/>
    <lineage>
        <taxon>Bacteria</taxon>
        <taxon>Pseudomonadati</taxon>
        <taxon>Pseudomonadota</taxon>
        <taxon>Gammaproteobacteria</taxon>
        <taxon>Lysobacterales</taxon>
        <taxon>Lysobacteraceae</taxon>
        <taxon>Luteimonas</taxon>
    </lineage>
</organism>
<dbReference type="CDD" id="cd05233">
    <property type="entry name" value="SDR_c"/>
    <property type="match status" value="1"/>
</dbReference>
<comment type="caution">
    <text evidence="2">The sequence shown here is derived from an EMBL/GenBank/DDBJ whole genome shotgun (WGS) entry which is preliminary data.</text>
</comment>
<evidence type="ECO:0000256" key="1">
    <source>
        <dbReference type="SAM" id="MobiDB-lite"/>
    </source>
</evidence>
<evidence type="ECO:0000313" key="2">
    <source>
        <dbReference type="EMBL" id="NZA27202.1"/>
    </source>
</evidence>
<dbReference type="EMBL" id="JACCKA010000073">
    <property type="protein sequence ID" value="NZA27202.1"/>
    <property type="molecule type" value="Genomic_DNA"/>
</dbReference>
<sequence>MAGRRNPGRPALETRRLRAAAHALRPDRLGPPPLRAAVGLALPLRGLYARGEAQARLLRAAAAVAGPGRRLGQPGRRRGRVGERDPLRRRPRPARCGVRGRAGSRARADARLSRARGLIARAAPRVPARPGGSRDVIGSVVTHVVPAGSAVYSGTKGAVDAITGVLVQELGPRRICVNALNPDMIVTEGTQGTPESLAVADKQRMAGGGAQRCGESRCARGINAR</sequence>
<dbReference type="InterPro" id="IPR002347">
    <property type="entry name" value="SDR_fam"/>
</dbReference>
<dbReference type="SUPFAM" id="SSF51735">
    <property type="entry name" value="NAD(P)-binding Rossmann-fold domains"/>
    <property type="match status" value="1"/>
</dbReference>
<dbReference type="PRINTS" id="PR00081">
    <property type="entry name" value="GDHRDH"/>
</dbReference>
<name>A0A853JEN5_9GAMM</name>
<gene>
    <name evidence="2" type="ORF">H0E84_12500</name>
</gene>
<keyword evidence="3" id="KW-1185">Reference proteome</keyword>
<dbReference type="Pfam" id="PF00106">
    <property type="entry name" value="adh_short"/>
    <property type="match status" value="1"/>
</dbReference>
<dbReference type="Gene3D" id="3.40.50.720">
    <property type="entry name" value="NAD(P)-binding Rossmann-like Domain"/>
    <property type="match status" value="1"/>
</dbReference>
<evidence type="ECO:0000313" key="3">
    <source>
        <dbReference type="Proteomes" id="UP000578091"/>
    </source>
</evidence>
<reference evidence="2 3" key="1">
    <citation type="submission" date="2020-07" db="EMBL/GenBank/DDBJ databases">
        <title>Luteimonas sp. SJ-92.</title>
        <authorList>
            <person name="Huang X.-X."/>
            <person name="Xu L."/>
            <person name="Sun J.-Q."/>
        </authorList>
    </citation>
    <scope>NUCLEOTIDE SEQUENCE [LARGE SCALE GENOMIC DNA]</scope>
    <source>
        <strain evidence="2 3">SJ-92</strain>
    </source>
</reference>
<proteinExistence type="predicted"/>